<dbReference type="AlphaFoldDB" id="A0A0F9NC48"/>
<evidence type="ECO:0000313" key="1">
    <source>
        <dbReference type="EMBL" id="KKM86320.1"/>
    </source>
</evidence>
<organism evidence="1">
    <name type="scientific">marine sediment metagenome</name>
    <dbReference type="NCBI Taxonomy" id="412755"/>
    <lineage>
        <taxon>unclassified sequences</taxon>
        <taxon>metagenomes</taxon>
        <taxon>ecological metagenomes</taxon>
    </lineage>
</organism>
<name>A0A0F9NC48_9ZZZZ</name>
<protein>
    <submittedName>
        <fullName evidence="1">Uncharacterized protein</fullName>
    </submittedName>
</protein>
<gene>
    <name evidence="1" type="ORF">LCGC14_1280110</name>
</gene>
<dbReference type="EMBL" id="LAZR01007275">
    <property type="protein sequence ID" value="KKM86320.1"/>
    <property type="molecule type" value="Genomic_DNA"/>
</dbReference>
<accession>A0A0F9NC48</accession>
<sequence length="32" mass="3547">EGAPEDLVLENLHGISKVITFAKEIDVEYFVA</sequence>
<comment type="caution">
    <text evidence="1">The sequence shown here is derived from an EMBL/GenBank/DDBJ whole genome shotgun (WGS) entry which is preliminary data.</text>
</comment>
<reference evidence="1" key="1">
    <citation type="journal article" date="2015" name="Nature">
        <title>Complex archaea that bridge the gap between prokaryotes and eukaryotes.</title>
        <authorList>
            <person name="Spang A."/>
            <person name="Saw J.H."/>
            <person name="Jorgensen S.L."/>
            <person name="Zaremba-Niedzwiedzka K."/>
            <person name="Martijn J."/>
            <person name="Lind A.E."/>
            <person name="van Eijk R."/>
            <person name="Schleper C."/>
            <person name="Guy L."/>
            <person name="Ettema T.J."/>
        </authorList>
    </citation>
    <scope>NUCLEOTIDE SEQUENCE</scope>
</reference>
<proteinExistence type="predicted"/>
<feature type="non-terminal residue" evidence="1">
    <location>
        <position position="1"/>
    </location>
</feature>